<keyword evidence="1" id="KW-0472">Membrane</keyword>
<protein>
    <submittedName>
        <fullName evidence="2">DUF2812 domain-containing protein</fullName>
    </submittedName>
</protein>
<reference evidence="2" key="1">
    <citation type="submission" date="2021-03" db="EMBL/GenBank/DDBJ databases">
        <title>Alkalibacter marinus sp. nov., isolated from tidal flat sediment.</title>
        <authorList>
            <person name="Namirimu T."/>
            <person name="Yang J.-A."/>
            <person name="Yang S.-H."/>
            <person name="Kim Y.-J."/>
            <person name="Kwon K.K."/>
        </authorList>
    </citation>
    <scope>NUCLEOTIDE SEQUENCE</scope>
    <source>
        <strain evidence="2">ES005</strain>
    </source>
</reference>
<keyword evidence="1" id="KW-1133">Transmembrane helix</keyword>
<accession>A0A974XDW1</accession>
<dbReference type="RefSeq" id="WP_207299394.1">
    <property type="nucleotide sequence ID" value="NZ_CP071444.1"/>
</dbReference>
<keyword evidence="1" id="KW-0812">Transmembrane</keyword>
<sequence>MKKKIVLHPGIYAIEENQALYRRMASKGWSLTKRGSLLSYFDREEPEERYYRMILTKPTSWKEPEADPPSHQESGWELVSESGGTWVYSTTGESNARSDQGPRQELKALKSARSKQIWNVLGLAFSLVLESALTGLLPFPTRGSGLQWWADAQRFLVQSTAFSLLILVFFGFFILQSIYGYFRLTRQIRRMKSEDPLGLEEEEKGRISLGRMLFVFAMVVFAGLSLYQLAVGEEYDMPAHKEEGYMILEDLGHKKRKAFDPNEPFYNDDEFGMVWKNQSLLAKWMETTEYSDDAWLFQTKFDLHEMVDPDRFAQVLMRTAVFDPDPADWRPHDVSGVDHAYSGKTGLEFLLVKGQRVLFVKYSGRGDSMDRPASQKEFLEQVASIDFDDNEK</sequence>
<feature type="transmembrane region" description="Helical" evidence="1">
    <location>
        <begin position="159"/>
        <end position="182"/>
    </location>
</feature>
<dbReference type="KEGG" id="alka:J0B03_09610"/>
<feature type="transmembrane region" description="Helical" evidence="1">
    <location>
        <begin position="117"/>
        <end position="139"/>
    </location>
</feature>
<dbReference type="EMBL" id="CP071444">
    <property type="protein sequence ID" value="QSX08052.1"/>
    <property type="molecule type" value="Genomic_DNA"/>
</dbReference>
<evidence type="ECO:0000313" key="2">
    <source>
        <dbReference type="EMBL" id="QSX08052.1"/>
    </source>
</evidence>
<name>A0A974XDW1_9FIRM</name>
<dbReference type="Proteomes" id="UP000663499">
    <property type="component" value="Chromosome"/>
</dbReference>
<dbReference type="InterPro" id="IPR021359">
    <property type="entry name" value="DUF2812"/>
</dbReference>
<keyword evidence="3" id="KW-1185">Reference proteome</keyword>
<gene>
    <name evidence="2" type="ORF">J0B03_09610</name>
</gene>
<feature type="transmembrane region" description="Helical" evidence="1">
    <location>
        <begin position="212"/>
        <end position="230"/>
    </location>
</feature>
<evidence type="ECO:0000256" key="1">
    <source>
        <dbReference type="SAM" id="Phobius"/>
    </source>
</evidence>
<dbReference type="AlphaFoldDB" id="A0A974XDW1"/>
<proteinExistence type="predicted"/>
<dbReference type="Pfam" id="PF11193">
    <property type="entry name" value="DUF2812"/>
    <property type="match status" value="1"/>
</dbReference>
<evidence type="ECO:0000313" key="3">
    <source>
        <dbReference type="Proteomes" id="UP000663499"/>
    </source>
</evidence>
<organism evidence="2 3">
    <name type="scientific">Alkalibacter rhizosphaerae</name>
    <dbReference type="NCBI Taxonomy" id="2815577"/>
    <lineage>
        <taxon>Bacteria</taxon>
        <taxon>Bacillati</taxon>
        <taxon>Bacillota</taxon>
        <taxon>Clostridia</taxon>
        <taxon>Eubacteriales</taxon>
        <taxon>Eubacteriaceae</taxon>
        <taxon>Alkalibacter</taxon>
    </lineage>
</organism>